<gene>
    <name evidence="1" type="ORF">QYG89_09975</name>
</gene>
<protein>
    <submittedName>
        <fullName evidence="1">Uncharacterized protein</fullName>
    </submittedName>
</protein>
<comment type="caution">
    <text evidence="1">The sequence shown here is derived from an EMBL/GenBank/DDBJ whole genome shotgun (WGS) entry which is preliminary data.</text>
</comment>
<name>A0ABW8I915_9BACI</name>
<accession>A0ABW8I915</accession>
<dbReference type="RefSeq" id="WP_404316863.1">
    <property type="nucleotide sequence ID" value="NZ_JAUIYO010000006.1"/>
</dbReference>
<dbReference type="EMBL" id="JAUIYO010000006">
    <property type="protein sequence ID" value="MFK2825989.1"/>
    <property type="molecule type" value="Genomic_DNA"/>
</dbReference>
<organism evidence="1 2">
    <name type="scientific">Bacillus lumedeiriae</name>
    <dbReference type="NCBI Taxonomy" id="3058829"/>
    <lineage>
        <taxon>Bacteria</taxon>
        <taxon>Bacillati</taxon>
        <taxon>Bacillota</taxon>
        <taxon>Bacilli</taxon>
        <taxon>Bacillales</taxon>
        <taxon>Bacillaceae</taxon>
        <taxon>Bacillus</taxon>
    </lineage>
</organism>
<evidence type="ECO:0000313" key="2">
    <source>
        <dbReference type="Proteomes" id="UP001619911"/>
    </source>
</evidence>
<evidence type="ECO:0000313" key="1">
    <source>
        <dbReference type="EMBL" id="MFK2825989.1"/>
    </source>
</evidence>
<proteinExistence type="predicted"/>
<keyword evidence="2" id="KW-1185">Reference proteome</keyword>
<dbReference type="Proteomes" id="UP001619911">
    <property type="component" value="Unassembled WGS sequence"/>
</dbReference>
<sequence>MMNFQPFSGIVTMISDFAIGSNNEGAGCYKLMSVDNGRGSLVNFVVEPTTYFVDHVMIEAGDRVTGFYDADAAVPLIFPPQFRAIVMAKNTPYQNVKVDYFNSRLESSDGQLKLNISPYTQMLLQNGQAFTNNPANRNLIVIYGPSTRSIPAQTTPYKIIVMC</sequence>
<reference evidence="1 2" key="1">
    <citation type="submission" date="2023-07" db="EMBL/GenBank/DDBJ databases">
        <title>Bacillus lucianemedeirus sp. nov, a new species isolated from an immunobiological production facility.</title>
        <authorList>
            <person name="Costa L.V."/>
            <person name="Miranda R.V.S.L."/>
            <person name="Brandao M.L.L."/>
            <person name="Reis C.M.F."/>
            <person name="Frazao A.M."/>
            <person name="Cruz F.V."/>
            <person name="Baio P.V.P."/>
            <person name="Veras J.F.C."/>
            <person name="Ramos J.N."/>
            <person name="Vieira V."/>
        </authorList>
    </citation>
    <scope>NUCLEOTIDE SEQUENCE [LARGE SCALE GENOMIC DNA]</scope>
    <source>
        <strain evidence="1 2">B190/17</strain>
    </source>
</reference>